<dbReference type="EMBL" id="BNCP01000060">
    <property type="protein sequence ID" value="GIL90821.1"/>
    <property type="molecule type" value="Genomic_DNA"/>
</dbReference>
<accession>A0A8J4FVJ5</accession>
<proteinExistence type="predicted"/>
<keyword evidence="3" id="KW-1185">Reference proteome</keyword>
<evidence type="ECO:0000256" key="1">
    <source>
        <dbReference type="SAM" id="MobiDB-lite"/>
    </source>
</evidence>
<comment type="caution">
    <text evidence="2">The sequence shown here is derived from an EMBL/GenBank/DDBJ whole genome shotgun (WGS) entry which is preliminary data.</text>
</comment>
<feature type="non-terminal residue" evidence="2">
    <location>
        <position position="1"/>
    </location>
</feature>
<feature type="region of interest" description="Disordered" evidence="1">
    <location>
        <begin position="1"/>
        <end position="77"/>
    </location>
</feature>
<dbReference type="AlphaFoldDB" id="A0A8J4FVJ5"/>
<name>A0A8J4FVJ5_9CHLO</name>
<gene>
    <name evidence="2" type="ORF">Vretifemale_18559</name>
</gene>
<evidence type="ECO:0000313" key="2">
    <source>
        <dbReference type="EMBL" id="GIL90821.1"/>
    </source>
</evidence>
<feature type="compositionally biased region" description="Low complexity" evidence="1">
    <location>
        <begin position="1"/>
        <end position="27"/>
    </location>
</feature>
<protein>
    <submittedName>
        <fullName evidence="2">Uncharacterized protein</fullName>
    </submittedName>
</protein>
<organism evidence="2 3">
    <name type="scientific">Volvox reticuliferus</name>
    <dbReference type="NCBI Taxonomy" id="1737510"/>
    <lineage>
        <taxon>Eukaryota</taxon>
        <taxon>Viridiplantae</taxon>
        <taxon>Chlorophyta</taxon>
        <taxon>core chlorophytes</taxon>
        <taxon>Chlorophyceae</taxon>
        <taxon>CS clade</taxon>
        <taxon>Chlamydomonadales</taxon>
        <taxon>Volvocaceae</taxon>
        <taxon>Volvox</taxon>
    </lineage>
</organism>
<evidence type="ECO:0000313" key="3">
    <source>
        <dbReference type="Proteomes" id="UP000747110"/>
    </source>
</evidence>
<feature type="non-terminal residue" evidence="2">
    <location>
        <position position="99"/>
    </location>
</feature>
<dbReference type="Proteomes" id="UP000747110">
    <property type="component" value="Unassembled WGS sequence"/>
</dbReference>
<sequence length="99" mass="10512">QEQAQATQQQHRAAEQQQQQPDEQQSQRPNSALLPPPLGLPKSESRSGNGTIRGPQCPFTASRMSRPPSATVAASTTADATDIAVAKEVISPALLEMPP</sequence>
<reference evidence="2" key="1">
    <citation type="journal article" date="2021" name="Proc. Natl. Acad. Sci. U.S.A.">
        <title>Three genomes in the algal genus Volvox reveal the fate of a haploid sex-determining region after a transition to homothallism.</title>
        <authorList>
            <person name="Yamamoto K."/>
            <person name="Hamaji T."/>
            <person name="Kawai-Toyooka H."/>
            <person name="Matsuzaki R."/>
            <person name="Takahashi F."/>
            <person name="Nishimura Y."/>
            <person name="Kawachi M."/>
            <person name="Noguchi H."/>
            <person name="Minakuchi Y."/>
            <person name="Umen J.G."/>
            <person name="Toyoda A."/>
            <person name="Nozaki H."/>
        </authorList>
    </citation>
    <scope>NUCLEOTIDE SEQUENCE</scope>
    <source>
        <strain evidence="2">NIES-3786</strain>
    </source>
</reference>